<dbReference type="SUPFAM" id="SSF69118">
    <property type="entry name" value="AhpD-like"/>
    <property type="match status" value="1"/>
</dbReference>
<dbReference type="GO" id="GO:0047570">
    <property type="term" value="F:3-oxoadipate enol-lactonase activity"/>
    <property type="evidence" value="ECO:0007669"/>
    <property type="project" value="UniProtKB-EC"/>
</dbReference>
<sequence length="387" mass="41955">MTVELSYDLVTGRSPQRATIVLVGSLGSDRSMWDAQRSALTEVADVIVVDLRGHGRSPTPNGPYTIADLSEDVLAVLDENGLDRVHLVGLSLGGAVAQWIAVHRPARVQTLTLMCTAARFGEPRGWSDRAAAVRAKGTDSFADAVVSRWFTPEFTARDADLVARHRRMVSATSDEGYASCCEALAGWDDREDLGRISAPTLVIAGEQDPATPPSDARILADGIARSRLHVLTAAAHLANVERAGEVTRLLVDHISRGEYDMGRAAARAEGMRQRRSVLGDAHVDRSIERTTDVTAPFQDFITRTAWGDIWARPGLDHHLRRLLTLAILTAVGNQHELDMHIRAALRAGLSADELAEVFLHTAVYAGVPNSNAAFAMVDRAVTEHDSR</sequence>
<feature type="domain" description="AB hydrolase-1" evidence="1">
    <location>
        <begin position="19"/>
        <end position="242"/>
    </location>
</feature>
<name>A0ABS2KZR6_9NOCA</name>
<evidence type="ECO:0000313" key="3">
    <source>
        <dbReference type="EMBL" id="MBM7417434.1"/>
    </source>
</evidence>
<keyword evidence="4" id="KW-1185">Reference proteome</keyword>
<dbReference type="InterPro" id="IPR029032">
    <property type="entry name" value="AhpD-like"/>
</dbReference>
<evidence type="ECO:0000259" key="2">
    <source>
        <dbReference type="Pfam" id="PF02627"/>
    </source>
</evidence>
<dbReference type="NCBIfam" id="TIGR02425">
    <property type="entry name" value="decarb_PcaC"/>
    <property type="match status" value="1"/>
</dbReference>
<dbReference type="NCBIfam" id="TIGR02427">
    <property type="entry name" value="protocat_pcaD"/>
    <property type="match status" value="1"/>
</dbReference>
<dbReference type="InterPro" id="IPR026968">
    <property type="entry name" value="PcaD/CatD"/>
</dbReference>
<dbReference type="InterPro" id="IPR012788">
    <property type="entry name" value="Decarb_PcaC"/>
</dbReference>
<accession>A0ABS2KZR6</accession>
<dbReference type="InterPro" id="IPR003779">
    <property type="entry name" value="CMD-like"/>
</dbReference>
<evidence type="ECO:0000313" key="4">
    <source>
        <dbReference type="Proteomes" id="UP000703038"/>
    </source>
</evidence>
<keyword evidence="3" id="KW-0456">Lyase</keyword>
<dbReference type="PANTHER" id="PTHR33570">
    <property type="entry name" value="4-CARBOXYMUCONOLACTONE DECARBOXYLASE FAMILY PROTEIN"/>
    <property type="match status" value="1"/>
</dbReference>
<dbReference type="Proteomes" id="UP000703038">
    <property type="component" value="Unassembled WGS sequence"/>
</dbReference>
<dbReference type="InterPro" id="IPR029058">
    <property type="entry name" value="AB_hydrolase_fold"/>
</dbReference>
<dbReference type="Pfam" id="PF00561">
    <property type="entry name" value="Abhydrolase_1"/>
    <property type="match status" value="1"/>
</dbReference>
<reference evidence="3 4" key="1">
    <citation type="submission" date="2021-01" db="EMBL/GenBank/DDBJ databases">
        <title>Genomics of switchgrass bacterial isolates.</title>
        <authorList>
            <person name="Shade A."/>
        </authorList>
    </citation>
    <scope>NUCLEOTIDE SEQUENCE [LARGE SCALE GENOMIC DNA]</scope>
    <source>
        <strain evidence="3 4">PvP111</strain>
    </source>
</reference>
<dbReference type="Gene3D" id="3.40.50.1820">
    <property type="entry name" value="alpha/beta hydrolase"/>
    <property type="match status" value="1"/>
</dbReference>
<dbReference type="Gene3D" id="1.20.1290.10">
    <property type="entry name" value="AhpD-like"/>
    <property type="match status" value="1"/>
</dbReference>
<dbReference type="InterPro" id="IPR000073">
    <property type="entry name" value="AB_hydrolase_1"/>
</dbReference>
<dbReference type="GO" id="GO:0047575">
    <property type="term" value="F:4-carboxymuconolactone decarboxylase activity"/>
    <property type="evidence" value="ECO:0007669"/>
    <property type="project" value="UniProtKB-EC"/>
</dbReference>
<dbReference type="RefSeq" id="WP_204870096.1">
    <property type="nucleotide sequence ID" value="NZ_JAFBBK010000001.1"/>
</dbReference>
<dbReference type="EC" id="4.1.1.44" evidence="3"/>
<dbReference type="EMBL" id="JAFBBK010000001">
    <property type="protein sequence ID" value="MBM7417434.1"/>
    <property type="molecule type" value="Genomic_DNA"/>
</dbReference>
<dbReference type="InterPro" id="IPR052512">
    <property type="entry name" value="4CMD/NDH-1_regulator"/>
</dbReference>
<dbReference type="EC" id="3.1.1.24" evidence="3"/>
<feature type="domain" description="Carboxymuconolactone decarboxylase-like" evidence="2">
    <location>
        <begin position="297"/>
        <end position="377"/>
    </location>
</feature>
<dbReference type="PRINTS" id="PR00111">
    <property type="entry name" value="ABHYDROLASE"/>
</dbReference>
<organism evidence="3 4">
    <name type="scientific">Rhodococcoides corynebacterioides</name>
    <dbReference type="NCBI Taxonomy" id="53972"/>
    <lineage>
        <taxon>Bacteria</taxon>
        <taxon>Bacillati</taxon>
        <taxon>Actinomycetota</taxon>
        <taxon>Actinomycetes</taxon>
        <taxon>Mycobacteriales</taxon>
        <taxon>Nocardiaceae</taxon>
        <taxon>Rhodococcoides</taxon>
    </lineage>
</organism>
<dbReference type="PANTHER" id="PTHR33570:SF2">
    <property type="entry name" value="CARBOXYMUCONOLACTONE DECARBOXYLASE-LIKE DOMAIN-CONTAINING PROTEIN"/>
    <property type="match status" value="1"/>
</dbReference>
<gene>
    <name evidence="3" type="ORF">JOE42_004167</name>
</gene>
<dbReference type="SUPFAM" id="SSF53474">
    <property type="entry name" value="alpha/beta-Hydrolases"/>
    <property type="match status" value="1"/>
</dbReference>
<proteinExistence type="predicted"/>
<dbReference type="Pfam" id="PF02627">
    <property type="entry name" value="CMD"/>
    <property type="match status" value="1"/>
</dbReference>
<keyword evidence="3" id="KW-0378">Hydrolase</keyword>
<comment type="caution">
    <text evidence="3">The sequence shown here is derived from an EMBL/GenBank/DDBJ whole genome shotgun (WGS) entry which is preliminary data.</text>
</comment>
<evidence type="ECO:0000259" key="1">
    <source>
        <dbReference type="Pfam" id="PF00561"/>
    </source>
</evidence>
<protein>
    <submittedName>
        <fullName evidence="3">3-oxoadipate enol-lactonase/4-carboxymuconolactone decarboxylase</fullName>
        <ecNumber evidence="3">3.1.1.24</ecNumber>
        <ecNumber evidence="3">4.1.1.44</ecNumber>
    </submittedName>
</protein>